<reference evidence="4" key="1">
    <citation type="submission" date="2023-07" db="EMBL/GenBank/DDBJ databases">
        <title>Description of three actinobacteria isolated from air of manufacturing shop in a pharmaceutical factory.</title>
        <authorList>
            <person name="Zhang D.-F."/>
        </authorList>
    </citation>
    <scope>NUCLEOTIDE SEQUENCE [LARGE SCALE GENOMIC DNA]</scope>
    <source>
        <strain evidence="4">CCTCC AB 207010</strain>
    </source>
</reference>
<dbReference type="InterPro" id="IPR010982">
    <property type="entry name" value="Lambda_DNA-bd_dom_sf"/>
</dbReference>
<dbReference type="EMBL" id="JAVKGT010000027">
    <property type="protein sequence ID" value="MDR5712507.1"/>
    <property type="molecule type" value="Genomic_DNA"/>
</dbReference>
<gene>
    <name evidence="3" type="ORF">RH857_10240</name>
</gene>
<dbReference type="RefSeq" id="WP_310537881.1">
    <property type="nucleotide sequence ID" value="NZ_BAAAOC010000004.1"/>
</dbReference>
<evidence type="ECO:0000259" key="2">
    <source>
        <dbReference type="PROSITE" id="PS50943"/>
    </source>
</evidence>
<dbReference type="SUPFAM" id="SSF47413">
    <property type="entry name" value="lambda repressor-like DNA-binding domains"/>
    <property type="match status" value="1"/>
</dbReference>
<name>A0ABU1FW89_9MICC</name>
<dbReference type="PROSITE" id="PS50943">
    <property type="entry name" value="HTH_CROC1"/>
    <property type="match status" value="1"/>
</dbReference>
<evidence type="ECO:0000313" key="4">
    <source>
        <dbReference type="Proteomes" id="UP001260872"/>
    </source>
</evidence>
<dbReference type="SMART" id="SM00530">
    <property type="entry name" value="HTH_XRE"/>
    <property type="match status" value="1"/>
</dbReference>
<dbReference type="InterPro" id="IPR011051">
    <property type="entry name" value="RmlC_Cupin_sf"/>
</dbReference>
<keyword evidence="4" id="KW-1185">Reference proteome</keyword>
<sequence length="208" mass="21834">MEPDVAVPADAASVTSAGEIHDDAGIAHALGRAIAEARARQKLSMRALAQAAGISQPFLSQIEKGRTMPSLLTLYRLAGGLGLSAADLLPVSQEASPVRLIPAGGGEKVRVSEAANAGWGRVLTGASAPVAISEYTINPGDDMGDWYQSDGMLVVYVLQGEVTVRIQGQGDWDLGPLDALEYPGAFRNVWVLRGDTPARILLVHAPDR</sequence>
<dbReference type="Gene3D" id="2.60.120.10">
    <property type="entry name" value="Jelly Rolls"/>
    <property type="match status" value="1"/>
</dbReference>
<dbReference type="InterPro" id="IPR001387">
    <property type="entry name" value="Cro/C1-type_HTH"/>
</dbReference>
<feature type="domain" description="HTH cro/C1-type" evidence="2">
    <location>
        <begin position="34"/>
        <end position="88"/>
    </location>
</feature>
<dbReference type="PANTHER" id="PTHR46797:SF1">
    <property type="entry name" value="METHYLPHOSPHONATE SYNTHASE"/>
    <property type="match status" value="1"/>
</dbReference>
<dbReference type="CDD" id="cd00093">
    <property type="entry name" value="HTH_XRE"/>
    <property type="match status" value="1"/>
</dbReference>
<dbReference type="InterPro" id="IPR014710">
    <property type="entry name" value="RmlC-like_jellyroll"/>
</dbReference>
<protein>
    <submittedName>
        <fullName evidence="3">Helix-turn-helix domain-containing protein</fullName>
    </submittedName>
</protein>
<dbReference type="Gene3D" id="1.10.260.40">
    <property type="entry name" value="lambda repressor-like DNA-binding domains"/>
    <property type="match status" value="1"/>
</dbReference>
<evidence type="ECO:0000256" key="1">
    <source>
        <dbReference type="ARBA" id="ARBA00023125"/>
    </source>
</evidence>
<accession>A0ABU1FW89</accession>
<dbReference type="Proteomes" id="UP001260872">
    <property type="component" value="Unassembled WGS sequence"/>
</dbReference>
<organism evidence="3 4">
    <name type="scientific">Nesterenkonia flava</name>
    <dbReference type="NCBI Taxonomy" id="469799"/>
    <lineage>
        <taxon>Bacteria</taxon>
        <taxon>Bacillati</taxon>
        <taxon>Actinomycetota</taxon>
        <taxon>Actinomycetes</taxon>
        <taxon>Micrococcales</taxon>
        <taxon>Micrococcaceae</taxon>
        <taxon>Nesterenkonia</taxon>
    </lineage>
</organism>
<dbReference type="SUPFAM" id="SSF51182">
    <property type="entry name" value="RmlC-like cupins"/>
    <property type="match status" value="1"/>
</dbReference>
<dbReference type="PANTHER" id="PTHR46797">
    <property type="entry name" value="HTH-TYPE TRANSCRIPTIONAL REGULATOR"/>
    <property type="match status" value="1"/>
</dbReference>
<evidence type="ECO:0000313" key="3">
    <source>
        <dbReference type="EMBL" id="MDR5712507.1"/>
    </source>
</evidence>
<dbReference type="Pfam" id="PF01381">
    <property type="entry name" value="HTH_3"/>
    <property type="match status" value="1"/>
</dbReference>
<keyword evidence="1" id="KW-0238">DNA-binding</keyword>
<proteinExistence type="predicted"/>
<dbReference type="CDD" id="cd02209">
    <property type="entry name" value="cupin_XRE_C"/>
    <property type="match status" value="1"/>
</dbReference>
<dbReference type="InterPro" id="IPR050807">
    <property type="entry name" value="TransReg_Diox_bact_type"/>
</dbReference>
<comment type="caution">
    <text evidence="3">The sequence shown here is derived from an EMBL/GenBank/DDBJ whole genome shotgun (WGS) entry which is preliminary data.</text>
</comment>